<name>A0A2P5DT03_PARAD</name>
<feature type="non-terminal residue" evidence="1">
    <location>
        <position position="1"/>
    </location>
</feature>
<protein>
    <submittedName>
        <fullName evidence="1">Uncharacterized protein</fullName>
    </submittedName>
</protein>
<accession>A0A2P5DT03</accession>
<dbReference type="AlphaFoldDB" id="A0A2P5DT03"/>
<evidence type="ECO:0000313" key="2">
    <source>
        <dbReference type="Proteomes" id="UP000237105"/>
    </source>
</evidence>
<dbReference type="OrthoDB" id="10395887at2759"/>
<evidence type="ECO:0000313" key="1">
    <source>
        <dbReference type="EMBL" id="PON76423.1"/>
    </source>
</evidence>
<keyword evidence="2" id="KW-1185">Reference proteome</keyword>
<dbReference type="Proteomes" id="UP000237105">
    <property type="component" value="Unassembled WGS sequence"/>
</dbReference>
<reference evidence="2" key="1">
    <citation type="submission" date="2016-06" db="EMBL/GenBank/DDBJ databases">
        <title>Parallel loss of symbiosis genes in relatives of nitrogen-fixing non-legume Parasponia.</title>
        <authorList>
            <person name="Van Velzen R."/>
            <person name="Holmer R."/>
            <person name="Bu F."/>
            <person name="Rutten L."/>
            <person name="Van Zeijl A."/>
            <person name="Liu W."/>
            <person name="Santuari L."/>
            <person name="Cao Q."/>
            <person name="Sharma T."/>
            <person name="Shen D."/>
            <person name="Roswanjaya Y."/>
            <person name="Wardhani T."/>
            <person name="Kalhor M.S."/>
            <person name="Jansen J."/>
            <person name="Van den Hoogen J."/>
            <person name="Gungor B."/>
            <person name="Hartog M."/>
            <person name="Hontelez J."/>
            <person name="Verver J."/>
            <person name="Yang W.-C."/>
            <person name="Schijlen E."/>
            <person name="Repin R."/>
            <person name="Schilthuizen M."/>
            <person name="Schranz E."/>
            <person name="Heidstra R."/>
            <person name="Miyata K."/>
            <person name="Fedorova E."/>
            <person name="Kohlen W."/>
            <person name="Bisseling T."/>
            <person name="Smit S."/>
            <person name="Geurts R."/>
        </authorList>
    </citation>
    <scope>NUCLEOTIDE SEQUENCE [LARGE SCALE GENOMIC DNA]</scope>
    <source>
        <strain evidence="2">cv. WU1-14</strain>
    </source>
</reference>
<dbReference type="EMBL" id="JXTB01000018">
    <property type="protein sequence ID" value="PON76423.1"/>
    <property type="molecule type" value="Genomic_DNA"/>
</dbReference>
<gene>
    <name evidence="1" type="ORF">PanWU01x14_034770</name>
</gene>
<organism evidence="1 2">
    <name type="scientific">Parasponia andersonii</name>
    <name type="common">Sponia andersonii</name>
    <dbReference type="NCBI Taxonomy" id="3476"/>
    <lineage>
        <taxon>Eukaryota</taxon>
        <taxon>Viridiplantae</taxon>
        <taxon>Streptophyta</taxon>
        <taxon>Embryophyta</taxon>
        <taxon>Tracheophyta</taxon>
        <taxon>Spermatophyta</taxon>
        <taxon>Magnoliopsida</taxon>
        <taxon>eudicotyledons</taxon>
        <taxon>Gunneridae</taxon>
        <taxon>Pentapetalae</taxon>
        <taxon>rosids</taxon>
        <taxon>fabids</taxon>
        <taxon>Rosales</taxon>
        <taxon>Cannabaceae</taxon>
        <taxon>Parasponia</taxon>
    </lineage>
</organism>
<comment type="caution">
    <text evidence="1">The sequence shown here is derived from an EMBL/GenBank/DDBJ whole genome shotgun (WGS) entry which is preliminary data.</text>
</comment>
<proteinExistence type="predicted"/>
<sequence>QRQVDVLSTESYRSGWENREFECHAEVITPDQFDEQKGVERDHYSIKHYMQQLGDVISITYPADVLKMLTAEKDRPSTSAYGAKVLIPIFGPPDRTLEAPGG</sequence>